<accession>A0A0F9BET5</accession>
<proteinExistence type="predicted"/>
<dbReference type="SUPFAM" id="SSF52540">
    <property type="entry name" value="P-loop containing nucleoside triphosphate hydrolases"/>
    <property type="match status" value="1"/>
</dbReference>
<evidence type="ECO:0000313" key="1">
    <source>
        <dbReference type="EMBL" id="KKL12317.1"/>
    </source>
</evidence>
<name>A0A0F9BET5_9ZZZZ</name>
<feature type="non-terminal residue" evidence="1">
    <location>
        <position position="1"/>
    </location>
</feature>
<comment type="caution">
    <text evidence="1">The sequence shown here is derived from an EMBL/GenBank/DDBJ whole genome shotgun (WGS) entry which is preliminary data.</text>
</comment>
<dbReference type="EMBL" id="LAZR01041309">
    <property type="protein sequence ID" value="KKL12317.1"/>
    <property type="molecule type" value="Genomic_DNA"/>
</dbReference>
<protein>
    <submittedName>
        <fullName evidence="1">Uncharacterized protein</fullName>
    </submittedName>
</protein>
<dbReference type="InterPro" id="IPR027417">
    <property type="entry name" value="P-loop_NTPase"/>
</dbReference>
<dbReference type="Gene3D" id="3.40.50.300">
    <property type="entry name" value="P-loop containing nucleotide triphosphate hydrolases"/>
    <property type="match status" value="1"/>
</dbReference>
<organism evidence="1">
    <name type="scientific">marine sediment metagenome</name>
    <dbReference type="NCBI Taxonomy" id="412755"/>
    <lineage>
        <taxon>unclassified sequences</taxon>
        <taxon>metagenomes</taxon>
        <taxon>ecological metagenomes</taxon>
    </lineage>
</organism>
<reference evidence="1" key="1">
    <citation type="journal article" date="2015" name="Nature">
        <title>Complex archaea that bridge the gap between prokaryotes and eukaryotes.</title>
        <authorList>
            <person name="Spang A."/>
            <person name="Saw J.H."/>
            <person name="Jorgensen S.L."/>
            <person name="Zaremba-Niedzwiedzka K."/>
            <person name="Martijn J."/>
            <person name="Lind A.E."/>
            <person name="van Eijk R."/>
            <person name="Schleper C."/>
            <person name="Guy L."/>
            <person name="Ettema T.J."/>
        </authorList>
    </citation>
    <scope>NUCLEOTIDE SEQUENCE</scope>
</reference>
<feature type="non-terminal residue" evidence="1">
    <location>
        <position position="485"/>
    </location>
</feature>
<sequence>IGQGSIKIYKKQLIITQSLLGFKLMEKSLKTVVSRRPNCRRLTFCIPFDLPDALTGKARKSARQRFEDRKVSWKKRIAGADRVRIELWSQGELVERLTNHPEQRGKTWFFWEKEVLSPDWCRNRLDMTIKAAGERYSPELHIDLPVAFAFDGLAGSAPFWSQYRRKRGAVLRMADRLDLSRYTGLGVTKQLRSLAPSLANWRDEVVASIEPPARLPRERFVELTLACGSACDAAYPAEPRQRRRRATDRQKKQDELKASLRHDVLGLGRALEEFLEFLSAGAAKAAERGALLLTGEAGQGKTHLLCDVGERTVEEAQPVAVLLGGRFSGRKVWSDIAEQLGLAQIGAEALVQGMRAAAEASDAPFLLLIDALNEASDAAAWQEELPALLAEVDQDPWVAIGVSVRSTFVPIVLPPDGLGDGIAEVEHPGFRGRELEATERFFDAFGLEQPRIPLLTPEFTNPLFLKLYCEGLKGLGLSAAPAGEA</sequence>
<gene>
    <name evidence="1" type="ORF">LCGC14_2536970</name>
</gene>
<dbReference type="AlphaFoldDB" id="A0A0F9BET5"/>